<keyword evidence="2" id="KW-1185">Reference proteome</keyword>
<name>A0A4U6U753_SETVI</name>
<organism evidence="1 2">
    <name type="scientific">Setaria viridis</name>
    <name type="common">Green bristlegrass</name>
    <name type="synonym">Setaria italica subsp. viridis</name>
    <dbReference type="NCBI Taxonomy" id="4556"/>
    <lineage>
        <taxon>Eukaryota</taxon>
        <taxon>Viridiplantae</taxon>
        <taxon>Streptophyta</taxon>
        <taxon>Embryophyta</taxon>
        <taxon>Tracheophyta</taxon>
        <taxon>Spermatophyta</taxon>
        <taxon>Magnoliopsida</taxon>
        <taxon>Liliopsida</taxon>
        <taxon>Poales</taxon>
        <taxon>Poaceae</taxon>
        <taxon>PACMAD clade</taxon>
        <taxon>Panicoideae</taxon>
        <taxon>Panicodae</taxon>
        <taxon>Paniceae</taxon>
        <taxon>Cenchrinae</taxon>
        <taxon>Setaria</taxon>
    </lineage>
</organism>
<evidence type="ECO:0000313" key="1">
    <source>
        <dbReference type="EMBL" id="TKW10902.1"/>
    </source>
</evidence>
<gene>
    <name evidence="1" type="ORF">SEVIR_6G198800v2</name>
</gene>
<dbReference type="EMBL" id="CM016557">
    <property type="protein sequence ID" value="TKW10902.1"/>
    <property type="molecule type" value="Genomic_DNA"/>
</dbReference>
<evidence type="ECO:0000313" key="2">
    <source>
        <dbReference type="Proteomes" id="UP000298652"/>
    </source>
</evidence>
<accession>A0A4U6U753</accession>
<sequence>MHSGKQQRGPFVLDVLAEKERKEQRDLPKEFPNKISVIIIQFKKDQTCWEKATMCMLFLF</sequence>
<dbReference type="AlphaFoldDB" id="A0A4U6U753"/>
<protein>
    <submittedName>
        <fullName evidence="1">Uncharacterized protein</fullName>
    </submittedName>
</protein>
<dbReference type="Gramene" id="TKW10902">
    <property type="protein sequence ID" value="TKW10902"/>
    <property type="gene ID" value="SEVIR_6G198800v2"/>
</dbReference>
<reference evidence="1" key="1">
    <citation type="submission" date="2019-03" db="EMBL/GenBank/DDBJ databases">
        <title>WGS assembly of Setaria viridis.</title>
        <authorList>
            <person name="Huang P."/>
            <person name="Jenkins J."/>
            <person name="Grimwood J."/>
            <person name="Barry K."/>
            <person name="Healey A."/>
            <person name="Mamidi S."/>
            <person name="Sreedasyam A."/>
            <person name="Shu S."/>
            <person name="Feldman M."/>
            <person name="Wu J."/>
            <person name="Yu Y."/>
            <person name="Chen C."/>
            <person name="Johnson J."/>
            <person name="Rokhsar D."/>
            <person name="Baxter I."/>
            <person name="Schmutz J."/>
            <person name="Brutnell T."/>
            <person name="Kellogg E."/>
        </authorList>
    </citation>
    <scope>NUCLEOTIDE SEQUENCE [LARGE SCALE GENOMIC DNA]</scope>
</reference>
<dbReference type="Proteomes" id="UP000298652">
    <property type="component" value="Chromosome 6"/>
</dbReference>
<proteinExistence type="predicted"/>